<dbReference type="AlphaFoldDB" id="A0A544TPS2"/>
<feature type="signal peptide" evidence="1">
    <location>
        <begin position="1"/>
        <end position="20"/>
    </location>
</feature>
<dbReference type="PROSITE" id="PS51257">
    <property type="entry name" value="PROKAR_LIPOPROTEIN"/>
    <property type="match status" value="1"/>
</dbReference>
<sequence>MKVKQILVFILISVSLIATGCTNNEVEGNEVENNNTYSEIRDVVLNYIEEQDWNPEPYSRSNWENATVKKITVDDSYKNINKSYIGKEIFTVTIEDAIAAPTVFVDPDTLEVIGIMPGE</sequence>
<keyword evidence="3" id="KW-1185">Reference proteome</keyword>
<reference evidence="2 3" key="1">
    <citation type="submission" date="2019-06" db="EMBL/GenBank/DDBJ databases">
        <title>Psychrobacillus vulpis sp. nov., a new species isolated from feces of a red fox that inhabits in The Tablas de Daimiel Natural Park, Albacete, Spain.</title>
        <authorList>
            <person name="Rodriguez M."/>
            <person name="Reina J.C."/>
            <person name="Bejar V."/>
            <person name="Llamas I."/>
        </authorList>
    </citation>
    <scope>NUCLEOTIDE SEQUENCE [LARGE SCALE GENOMIC DNA]</scope>
    <source>
        <strain evidence="2 3">Z8</strain>
    </source>
</reference>
<comment type="caution">
    <text evidence="2">The sequence shown here is derived from an EMBL/GenBank/DDBJ whole genome shotgun (WGS) entry which is preliminary data.</text>
</comment>
<dbReference type="Proteomes" id="UP000316626">
    <property type="component" value="Unassembled WGS sequence"/>
</dbReference>
<evidence type="ECO:0000256" key="1">
    <source>
        <dbReference type="SAM" id="SignalP"/>
    </source>
</evidence>
<keyword evidence="1" id="KW-0732">Signal</keyword>
<evidence type="ECO:0000313" key="2">
    <source>
        <dbReference type="EMBL" id="TQR19451.1"/>
    </source>
</evidence>
<evidence type="ECO:0000313" key="3">
    <source>
        <dbReference type="Proteomes" id="UP000316626"/>
    </source>
</evidence>
<accession>A0A544TPS2</accession>
<proteinExistence type="predicted"/>
<protein>
    <submittedName>
        <fullName evidence="2">Uncharacterized protein</fullName>
    </submittedName>
</protein>
<organism evidence="2 3">
    <name type="scientific">Psychrobacillus vulpis</name>
    <dbReference type="NCBI Taxonomy" id="2325572"/>
    <lineage>
        <taxon>Bacteria</taxon>
        <taxon>Bacillati</taxon>
        <taxon>Bacillota</taxon>
        <taxon>Bacilli</taxon>
        <taxon>Bacillales</taxon>
        <taxon>Bacillaceae</taxon>
        <taxon>Psychrobacillus</taxon>
    </lineage>
</organism>
<dbReference type="EMBL" id="VDGI01000013">
    <property type="protein sequence ID" value="TQR19451.1"/>
    <property type="molecule type" value="Genomic_DNA"/>
</dbReference>
<dbReference type="RefSeq" id="WP_142642929.1">
    <property type="nucleotide sequence ID" value="NZ_VDGI01000013.1"/>
</dbReference>
<dbReference type="OrthoDB" id="2455934at2"/>
<gene>
    <name evidence="2" type="ORF">FG384_12440</name>
</gene>
<name>A0A544TPS2_9BACI</name>
<feature type="chain" id="PRO_5038559587" evidence="1">
    <location>
        <begin position="21"/>
        <end position="119"/>
    </location>
</feature>